<feature type="transmembrane region" description="Helical" evidence="8">
    <location>
        <begin position="433"/>
        <end position="457"/>
    </location>
</feature>
<dbReference type="Proteomes" id="UP000646548">
    <property type="component" value="Unassembled WGS sequence"/>
</dbReference>
<protein>
    <submittedName>
        <fullName evidence="9">Equilibrative nucleoside transporter 1</fullName>
    </submittedName>
</protein>
<comment type="similarity">
    <text evidence="2">Belongs to the SLC29A/ENT transporter (TC 2.A.57) family.</text>
</comment>
<comment type="caution">
    <text evidence="9">The sequence shown here is derived from an EMBL/GenBank/DDBJ whole genome shotgun (WGS) entry which is preliminary data.</text>
</comment>
<feature type="transmembrane region" description="Helical" evidence="8">
    <location>
        <begin position="477"/>
        <end position="497"/>
    </location>
</feature>
<dbReference type="EMBL" id="WKFB01000140">
    <property type="protein sequence ID" value="KAF6734199.1"/>
    <property type="molecule type" value="Genomic_DNA"/>
</dbReference>
<evidence type="ECO:0000256" key="2">
    <source>
        <dbReference type="ARBA" id="ARBA00007965"/>
    </source>
</evidence>
<evidence type="ECO:0000256" key="3">
    <source>
        <dbReference type="ARBA" id="ARBA00022448"/>
    </source>
</evidence>
<evidence type="ECO:0000313" key="9">
    <source>
        <dbReference type="EMBL" id="KAF6734199.1"/>
    </source>
</evidence>
<accession>A0A834KWG2</accession>
<keyword evidence="6 8" id="KW-0472">Membrane</keyword>
<sequence>MQPLNFHHDLECAGQEQIKRRMFRVLTNISDEEGEVMELHTSSPMHESLGHFYDSLLCYNDTTFVTEHNLLMGYIMGYLSIINGHRSTVIMEMEVCKRKCYTQRLQPLFIFHTVSGYKGNKYLAAVRSDAGLENVVMFSTIQSRVTTQRPSTSRGLAAGGTSTSGYICSKKAQSTRAARVRRQTPPALCENTAAPRVRHPSLSNQIKFSLSSGDKLPEGDAGRPKKADAHGDAPAAHLSSSFARPLLCPVILHSIVFTSSDTRVLREMAPNSPKDKYFGVWLIFFMLGLGTLLPWNFFMTATTVWTRFRFSVIQLQPDRLKLCSELLECKHKHDGVALCWLLQYFTSRLKDSSSSDLLVNQTEAAGQRRTVLEAIFNNVMTMCAMLPLLLCTCLNSFLHSLIPQRLRVMGSLLVIMLVFIITAILVKVPLDPLPFFCLTMVKIVIINSFGAVLQGSLFGMAGLLPASYTTPIMSGQGLAGTFAAFAMICAIASMVHVRLNLPFSNILI</sequence>
<dbReference type="GO" id="GO:0005886">
    <property type="term" value="C:plasma membrane"/>
    <property type="evidence" value="ECO:0007669"/>
    <property type="project" value="TreeGrafter"/>
</dbReference>
<keyword evidence="4 8" id="KW-0812">Transmembrane</keyword>
<evidence type="ECO:0000256" key="5">
    <source>
        <dbReference type="ARBA" id="ARBA00022989"/>
    </source>
</evidence>
<feature type="transmembrane region" description="Helical" evidence="8">
    <location>
        <begin position="278"/>
        <end position="299"/>
    </location>
</feature>
<dbReference type="GO" id="GO:0015862">
    <property type="term" value="P:uridine transmembrane transport"/>
    <property type="evidence" value="ECO:0007669"/>
    <property type="project" value="TreeGrafter"/>
</dbReference>
<comment type="subcellular location">
    <subcellularLocation>
        <location evidence="1">Membrane</location>
        <topology evidence="1">Multi-pass membrane protein</topology>
    </subcellularLocation>
</comment>
<name>A0A834KWG2_ORYME</name>
<gene>
    <name evidence="9" type="ORF">FQA47_013173</name>
</gene>
<dbReference type="Pfam" id="PF01733">
    <property type="entry name" value="Nucleoside_tran"/>
    <property type="match status" value="1"/>
</dbReference>
<evidence type="ECO:0000256" key="1">
    <source>
        <dbReference type="ARBA" id="ARBA00004141"/>
    </source>
</evidence>
<dbReference type="GO" id="GO:0005337">
    <property type="term" value="F:nucleoside transmembrane transporter activity"/>
    <property type="evidence" value="ECO:0007669"/>
    <property type="project" value="InterPro"/>
</dbReference>
<feature type="compositionally biased region" description="Basic and acidic residues" evidence="7">
    <location>
        <begin position="215"/>
        <end position="231"/>
    </location>
</feature>
<dbReference type="InterPro" id="IPR002259">
    <property type="entry name" value="Eqnu_transpt"/>
</dbReference>
<evidence type="ECO:0000256" key="4">
    <source>
        <dbReference type="ARBA" id="ARBA00022692"/>
    </source>
</evidence>
<evidence type="ECO:0000256" key="7">
    <source>
        <dbReference type="SAM" id="MobiDB-lite"/>
    </source>
</evidence>
<dbReference type="PANTHER" id="PTHR10332">
    <property type="entry name" value="EQUILIBRATIVE NUCLEOSIDE TRANSPORTER"/>
    <property type="match status" value="1"/>
</dbReference>
<dbReference type="AlphaFoldDB" id="A0A834KWG2"/>
<evidence type="ECO:0000256" key="8">
    <source>
        <dbReference type="SAM" id="Phobius"/>
    </source>
</evidence>
<keyword evidence="3" id="KW-0813">Transport</keyword>
<proteinExistence type="inferred from homology"/>
<dbReference type="PRINTS" id="PR01130">
    <property type="entry name" value="DERENTRNSPRT"/>
</dbReference>
<organism evidence="9 10">
    <name type="scientific">Oryzias melastigma</name>
    <name type="common">Marine medaka</name>
    <dbReference type="NCBI Taxonomy" id="30732"/>
    <lineage>
        <taxon>Eukaryota</taxon>
        <taxon>Metazoa</taxon>
        <taxon>Chordata</taxon>
        <taxon>Craniata</taxon>
        <taxon>Vertebrata</taxon>
        <taxon>Euteleostomi</taxon>
        <taxon>Actinopterygii</taxon>
        <taxon>Neopterygii</taxon>
        <taxon>Teleostei</taxon>
        <taxon>Neoteleostei</taxon>
        <taxon>Acanthomorphata</taxon>
        <taxon>Ovalentaria</taxon>
        <taxon>Atherinomorphae</taxon>
        <taxon>Beloniformes</taxon>
        <taxon>Adrianichthyidae</taxon>
        <taxon>Oryziinae</taxon>
        <taxon>Oryzias</taxon>
    </lineage>
</organism>
<evidence type="ECO:0000313" key="10">
    <source>
        <dbReference type="Proteomes" id="UP000646548"/>
    </source>
</evidence>
<feature type="transmembrane region" description="Helical" evidence="8">
    <location>
        <begin position="379"/>
        <end position="402"/>
    </location>
</feature>
<reference evidence="9" key="1">
    <citation type="journal article" name="BMC Genomics">
        <title>Long-read sequencing and de novo genome assembly of marine medaka (Oryzias melastigma).</title>
        <authorList>
            <person name="Liang P."/>
            <person name="Saqib H.S.A."/>
            <person name="Ni X."/>
            <person name="Shen Y."/>
        </authorList>
    </citation>
    <scope>NUCLEOTIDE SEQUENCE</scope>
    <source>
        <strain evidence="9">Bigg-433</strain>
    </source>
</reference>
<feature type="transmembrane region" description="Helical" evidence="8">
    <location>
        <begin position="408"/>
        <end position="426"/>
    </location>
</feature>
<feature type="region of interest" description="Disordered" evidence="7">
    <location>
        <begin position="209"/>
        <end position="233"/>
    </location>
</feature>
<keyword evidence="5 8" id="KW-1133">Transmembrane helix</keyword>
<evidence type="ECO:0000256" key="6">
    <source>
        <dbReference type="ARBA" id="ARBA00023136"/>
    </source>
</evidence>
<feature type="region of interest" description="Disordered" evidence="7">
    <location>
        <begin position="175"/>
        <end position="194"/>
    </location>
</feature>
<dbReference type="PANTHER" id="PTHR10332:SF9">
    <property type="entry name" value="EQUILIBRATIVE NUCLEOSIDE TRANSPORTER 1"/>
    <property type="match status" value="1"/>
</dbReference>